<evidence type="ECO:0000256" key="2">
    <source>
        <dbReference type="SAM" id="Phobius"/>
    </source>
</evidence>
<evidence type="ECO:0000256" key="1">
    <source>
        <dbReference type="SAM" id="MobiDB-lite"/>
    </source>
</evidence>
<gene>
    <name evidence="3" type="ORF">NEF87_001721</name>
</gene>
<organism evidence="3 4">
    <name type="scientific">Candidatus Lokiarchaeum ossiferum</name>
    <dbReference type="NCBI Taxonomy" id="2951803"/>
    <lineage>
        <taxon>Archaea</taxon>
        <taxon>Promethearchaeati</taxon>
        <taxon>Promethearchaeota</taxon>
        <taxon>Promethearchaeia</taxon>
        <taxon>Promethearchaeales</taxon>
        <taxon>Promethearchaeaceae</taxon>
        <taxon>Candidatus Lokiarchaeum</taxon>
    </lineage>
</organism>
<accession>A0ABY6HSA7</accession>
<keyword evidence="2" id="KW-0472">Membrane</keyword>
<protein>
    <submittedName>
        <fullName evidence="3">Uncharacterized protein</fullName>
    </submittedName>
</protein>
<reference evidence="3" key="1">
    <citation type="submission" date="2022-09" db="EMBL/GenBank/DDBJ databases">
        <title>Actin cytoskeleton and complex cell architecture in an #Asgard archaeon.</title>
        <authorList>
            <person name="Ponce Toledo R.I."/>
            <person name="Schleper C."/>
            <person name="Rodrigues Oliveira T."/>
            <person name="Wollweber F."/>
            <person name="Xu J."/>
            <person name="Rittmann S."/>
            <person name="Klingl A."/>
            <person name="Pilhofer M."/>
        </authorList>
    </citation>
    <scope>NUCLEOTIDE SEQUENCE</scope>
    <source>
        <strain evidence="3">B-35</strain>
    </source>
</reference>
<feature type="compositionally biased region" description="Basic and acidic residues" evidence="1">
    <location>
        <begin position="248"/>
        <end position="258"/>
    </location>
</feature>
<feature type="compositionally biased region" description="Acidic residues" evidence="1">
    <location>
        <begin position="259"/>
        <end position="275"/>
    </location>
</feature>
<keyword evidence="2" id="KW-0812">Transmembrane</keyword>
<name>A0ABY6HSA7_9ARCH</name>
<evidence type="ECO:0000313" key="4">
    <source>
        <dbReference type="Proteomes" id="UP001208689"/>
    </source>
</evidence>
<dbReference type="Proteomes" id="UP001208689">
    <property type="component" value="Chromosome"/>
</dbReference>
<keyword evidence="2" id="KW-1133">Transmembrane helix</keyword>
<feature type="compositionally biased region" description="Basic and acidic residues" evidence="1">
    <location>
        <begin position="131"/>
        <end position="144"/>
    </location>
</feature>
<feature type="transmembrane region" description="Helical" evidence="2">
    <location>
        <begin position="471"/>
        <end position="496"/>
    </location>
</feature>
<keyword evidence="4" id="KW-1185">Reference proteome</keyword>
<proteinExistence type="predicted"/>
<dbReference type="EMBL" id="CP104013">
    <property type="protein sequence ID" value="UYP45436.1"/>
    <property type="molecule type" value="Genomic_DNA"/>
</dbReference>
<evidence type="ECO:0000313" key="3">
    <source>
        <dbReference type="EMBL" id="UYP45436.1"/>
    </source>
</evidence>
<feature type="compositionally biased region" description="Pro residues" evidence="1">
    <location>
        <begin position="186"/>
        <end position="209"/>
    </location>
</feature>
<feature type="compositionally biased region" description="Basic residues" evidence="1">
    <location>
        <begin position="230"/>
        <end position="242"/>
    </location>
</feature>
<feature type="region of interest" description="Disordered" evidence="1">
    <location>
        <begin position="131"/>
        <end position="275"/>
    </location>
</feature>
<sequence length="518" mass="58234">MNILLNFHLQNLYPYENQSIREEFAFNQTFGEILEIILNKYCPKLTLDQIAVLSDKNYIFTFGDLSKTLGEIMGTHLTDYILKPRQEVNGPNLMGLSDIRLKNAISDEISLDQNETLSIAEELEADNILSMEDRKDSIQKEKISSKPSTSPSLEPIEKESDKLMPPSPPGAPSEILSEFGSAGAVPTPPSAPKPAPKSEAPLPPPPPTIAAPIQEYESSLDLDRDSTPKFRSKKKQAKRAKSSSKSLTNREESKRESIDFLDDSEFPEKVESEEELNEEFAKYDELLEQPMEKKKDPTVFHKNIAIDYFSVMNPEKYYPMVINIADLEQMVKQDQENILTGERKTQKKDAMEVALLSPIVTVVPIFPGCNVTPPSIQTNFENPEDEITFYITPLVNDDLDECKINFVNSENQIVHSVPTPSKVQDPRYARTVALYGTLASVIPKILIIFGIEVDNLINASTIKPLLESLVGAMSFTNLIGYFGIGLALVISAIIYFTRKPKSVLRRYKLQDLRRKAKI</sequence>